<organism evidence="1 2">
    <name type="scientific">Paenibacillus herberti</name>
    <dbReference type="NCBI Taxonomy" id="1619309"/>
    <lineage>
        <taxon>Bacteria</taxon>
        <taxon>Bacillati</taxon>
        <taxon>Bacillota</taxon>
        <taxon>Bacilli</taxon>
        <taxon>Bacillales</taxon>
        <taxon>Paenibacillaceae</taxon>
        <taxon>Paenibacillus</taxon>
    </lineage>
</organism>
<keyword evidence="2" id="KW-1185">Reference proteome</keyword>
<protein>
    <submittedName>
        <fullName evidence="1">Uncharacterized protein</fullName>
    </submittedName>
</protein>
<reference evidence="1 2" key="1">
    <citation type="submission" date="2017-07" db="EMBL/GenBank/DDBJ databases">
        <title>Paenibacillus herberti R33 genome sequencing and assembly.</title>
        <authorList>
            <person name="Su W."/>
        </authorList>
    </citation>
    <scope>NUCLEOTIDE SEQUENCE [LARGE SCALE GENOMIC DNA]</scope>
    <source>
        <strain evidence="1 2">R33</strain>
    </source>
</reference>
<sequence length="155" mass="16828">MNIGMVLVLFILLVIVMSVSRSPDQEYKQRGNDIRINDVRRFDVYNQTATHTLIAQEFTGAFATPFPILADHNVPPGGSTNFQVTTKSCGYYYCSGTATASFNIYNPQGQLIGAVLITMYIKETIWFSVTVNTTASASGVVVATTSGASATILDR</sequence>
<dbReference type="RefSeq" id="WP_089524739.1">
    <property type="nucleotide sequence ID" value="NZ_NMUQ01000002.1"/>
</dbReference>
<dbReference type="EMBL" id="NMUQ01000002">
    <property type="protein sequence ID" value="OXM13914.1"/>
    <property type="molecule type" value="Genomic_DNA"/>
</dbReference>
<dbReference type="AlphaFoldDB" id="A0A229NVT4"/>
<name>A0A229NVT4_9BACL</name>
<gene>
    <name evidence="1" type="ORF">CGZ75_12945</name>
</gene>
<proteinExistence type="predicted"/>
<accession>A0A229NVT4</accession>
<evidence type="ECO:0000313" key="1">
    <source>
        <dbReference type="EMBL" id="OXM13914.1"/>
    </source>
</evidence>
<comment type="caution">
    <text evidence="1">The sequence shown here is derived from an EMBL/GenBank/DDBJ whole genome shotgun (WGS) entry which is preliminary data.</text>
</comment>
<evidence type="ECO:0000313" key="2">
    <source>
        <dbReference type="Proteomes" id="UP000215145"/>
    </source>
</evidence>
<dbReference type="Proteomes" id="UP000215145">
    <property type="component" value="Unassembled WGS sequence"/>
</dbReference>